<comment type="caution">
    <text evidence="3">The sequence shown here is derived from an EMBL/GenBank/DDBJ whole genome shotgun (WGS) entry which is preliminary data.</text>
</comment>
<evidence type="ECO:0008006" key="5">
    <source>
        <dbReference type="Google" id="ProtNLM"/>
    </source>
</evidence>
<reference evidence="3" key="1">
    <citation type="submission" date="2017-07" db="EMBL/GenBank/DDBJ databases">
        <title>Taro Niue Genome Assembly and Annotation.</title>
        <authorList>
            <person name="Atibalentja N."/>
            <person name="Keating K."/>
            <person name="Fields C.J."/>
        </authorList>
    </citation>
    <scope>NUCLEOTIDE SEQUENCE</scope>
    <source>
        <strain evidence="3">Niue_2</strain>
        <tissue evidence="3">Leaf</tissue>
    </source>
</reference>
<dbReference type="Proteomes" id="UP000652761">
    <property type="component" value="Unassembled WGS sequence"/>
</dbReference>
<feature type="compositionally biased region" description="Low complexity" evidence="1">
    <location>
        <begin position="841"/>
        <end position="856"/>
    </location>
</feature>
<proteinExistence type="predicted"/>
<evidence type="ECO:0000256" key="2">
    <source>
        <dbReference type="SAM" id="Phobius"/>
    </source>
</evidence>
<dbReference type="InterPro" id="IPR039638">
    <property type="entry name" value="MED33A/B"/>
</dbReference>
<keyword evidence="2" id="KW-0812">Transmembrane</keyword>
<dbReference type="PANTHER" id="PTHR33739">
    <property type="entry name" value="OS07G0681500 PROTEIN"/>
    <property type="match status" value="1"/>
</dbReference>
<evidence type="ECO:0000313" key="4">
    <source>
        <dbReference type="Proteomes" id="UP000652761"/>
    </source>
</evidence>
<protein>
    <recommendedName>
        <fullName evidence="5">Mediator of RNA polymerase II transcription subunit 33A</fullName>
    </recommendedName>
</protein>
<keyword evidence="2" id="KW-0472">Membrane</keyword>
<dbReference type="PANTHER" id="PTHR33739:SF5">
    <property type="entry name" value="MEDIATOR OF RNA POLYMERASE II TRANSCRIPTION SUBUNIT 33A"/>
    <property type="match status" value="1"/>
</dbReference>
<gene>
    <name evidence="3" type="ORF">Taro_029008</name>
</gene>
<sequence>MMMAATAAAPPAGAASPAGGLASAAALWEAVLDFTRGAAEKGIDAAAWCAHLASSLSGAGVALPSPDLARVLVSHICWSAHHVPAAWKYLERALAARLAPPMLALAHLSVRVIPYRRSRPSAYRLYMELLKRHVFNFASEVNGPSWKQILVSVDALLHLSETFGIQASEPGALVVEFVFCILWQLVDAALDDEGLQELTPEKKSKWTNKPQDMEMDGEENFDEKKTEFSEKLWKANTIMSIELIGQLLHHKVISRLLFLARQNMPLSWGSLLQCLRLLATKSLALRNSTVSPDTFLQLSLDNCRNLGRSYKPSHYQEFCTITSGPLSSPGVLCHGASHSSIWIPLDIYLEDAIDGSVAATSAIEILSGLVKALQEANRTTWHDAFLGLWVAALRLVQRERDPIEGPEPHIDTRLCMLLSVTTLAVADIIEEETNVSEETENGISSPWKEKFTSGERRRALVSSLQVLGDYEALLTPPQCAISVSNQAAAKAMLFVSGLTVASGYFESISMNEKMVNCSGNMRHLIVEACIARNLLDTSAYFWPSYVNGRINQLPHSMPGQVPGWSALMKGAPLTSSMINVLANTPASSLGELEKIFEIAANGSEDDRVSAATILCGASLIRGWNFQEYTVHFVVKLLSPPIPVDYSGSDSHLIKHAPVLNVILTGISSVDCVQLFSFHGLVPELAGALMAICEVFGSCNPNISWTPTSDEEVSAHSVFSNAFILLLRLWKFNHPPLEYCILGDGAPVGSQLTPEYLLLLRNSQVVSCGKKQNSRKQLLPSAINMNPIFVDSFPKLKVWYRQHQACIASTLSGLVPGTPVHQNVDTLLSMMFRKLSRGGNQSVGPGMSGSSSLSSSSNPGIEDSSLRPKLPAWDIMEAVPFVVDAALTACSHGRLSPRELATGLKDLADFLPASLATIVSYFSAEVTRGVWNPASMNGTDWPSPAANLSTVEEHIKKIVAATGVDVPSLVTGSSQATLPLPLAAFVSLTITYKLDRASERFLNLAGPALESLAASCPWPSMPIVAALWTQKVKRWSDFLTFSASRTVFHHNNDAIVQLVRSCFTATLGLSGSPTYSNGGVGSLLGHGFGSHFSGGLSPVAPGILYLRAYRCINDIMSLTEEILSLLMRSVREIAANGLPREKLDKLKKTKYKSQYGQVSLVSAMTQVKVAASVGATFVWLSGGSGLVQSLFHEILPSWFLSVHDSEQGGKGGITAMFEGYALAYFAVLCGMFAWGINSAPISRRRPKVIGAHLEFLASALDGKISFGCDWATSHAYVVGFLGLVAECAPCWVVEVELDVLKRLSTGLRQWNEEELAFILLERGGVTTMGAAAEMILATYFLSTCSYFLAVAIDSLIIIQEGYCFDISFIRMKTDTNWISKSKVRAVPSSNVWATRKPTQPRVRIGDSSLPNPPP</sequence>
<feature type="transmembrane region" description="Helical" evidence="2">
    <location>
        <begin position="1218"/>
        <end position="1236"/>
    </location>
</feature>
<feature type="region of interest" description="Disordered" evidence="1">
    <location>
        <begin position="838"/>
        <end position="864"/>
    </location>
</feature>
<dbReference type="GO" id="GO:2000762">
    <property type="term" value="P:regulation of phenylpropanoid metabolic process"/>
    <property type="evidence" value="ECO:0007669"/>
    <property type="project" value="InterPro"/>
</dbReference>
<dbReference type="OrthoDB" id="625764at2759"/>
<feature type="non-terminal residue" evidence="3">
    <location>
        <position position="1413"/>
    </location>
</feature>
<evidence type="ECO:0000313" key="3">
    <source>
        <dbReference type="EMBL" id="MQL96346.1"/>
    </source>
</evidence>
<keyword evidence="4" id="KW-1185">Reference proteome</keyword>
<name>A0A843VMT0_COLES</name>
<dbReference type="EMBL" id="NMUH01001907">
    <property type="protein sequence ID" value="MQL96346.1"/>
    <property type="molecule type" value="Genomic_DNA"/>
</dbReference>
<keyword evidence="2" id="KW-1133">Transmembrane helix</keyword>
<dbReference type="GO" id="GO:0016592">
    <property type="term" value="C:mediator complex"/>
    <property type="evidence" value="ECO:0007669"/>
    <property type="project" value="InterPro"/>
</dbReference>
<accession>A0A843VMT0</accession>
<feature type="region of interest" description="Disordered" evidence="1">
    <location>
        <begin position="201"/>
        <end position="220"/>
    </location>
</feature>
<evidence type="ECO:0000256" key="1">
    <source>
        <dbReference type="SAM" id="MobiDB-lite"/>
    </source>
</evidence>
<organism evidence="3 4">
    <name type="scientific">Colocasia esculenta</name>
    <name type="common">Wild taro</name>
    <name type="synonym">Arum esculentum</name>
    <dbReference type="NCBI Taxonomy" id="4460"/>
    <lineage>
        <taxon>Eukaryota</taxon>
        <taxon>Viridiplantae</taxon>
        <taxon>Streptophyta</taxon>
        <taxon>Embryophyta</taxon>
        <taxon>Tracheophyta</taxon>
        <taxon>Spermatophyta</taxon>
        <taxon>Magnoliopsida</taxon>
        <taxon>Liliopsida</taxon>
        <taxon>Araceae</taxon>
        <taxon>Aroideae</taxon>
        <taxon>Colocasieae</taxon>
        <taxon>Colocasia</taxon>
    </lineage>
</organism>